<proteinExistence type="predicted"/>
<evidence type="ECO:0000313" key="2">
    <source>
        <dbReference type="Proteomes" id="UP000070444"/>
    </source>
</evidence>
<accession>A0A137P514</accession>
<reference evidence="1 2" key="1">
    <citation type="journal article" date="2015" name="Genome Biol. Evol.">
        <title>Phylogenomic analyses indicate that early fungi evolved digesting cell walls of algal ancestors of land plants.</title>
        <authorList>
            <person name="Chang Y."/>
            <person name="Wang S."/>
            <person name="Sekimoto S."/>
            <person name="Aerts A.L."/>
            <person name="Choi C."/>
            <person name="Clum A."/>
            <person name="LaButti K.M."/>
            <person name="Lindquist E.A."/>
            <person name="Yee Ngan C."/>
            <person name="Ohm R.A."/>
            <person name="Salamov A.A."/>
            <person name="Grigoriev I.V."/>
            <person name="Spatafora J.W."/>
            <person name="Berbee M.L."/>
        </authorList>
    </citation>
    <scope>NUCLEOTIDE SEQUENCE [LARGE SCALE GENOMIC DNA]</scope>
    <source>
        <strain evidence="1 2">NRRL 28638</strain>
    </source>
</reference>
<organism evidence="1 2">
    <name type="scientific">Conidiobolus coronatus (strain ATCC 28846 / CBS 209.66 / NRRL 28638)</name>
    <name type="common">Delacroixia coronata</name>
    <dbReference type="NCBI Taxonomy" id="796925"/>
    <lineage>
        <taxon>Eukaryota</taxon>
        <taxon>Fungi</taxon>
        <taxon>Fungi incertae sedis</taxon>
        <taxon>Zoopagomycota</taxon>
        <taxon>Entomophthoromycotina</taxon>
        <taxon>Entomophthoromycetes</taxon>
        <taxon>Entomophthorales</taxon>
        <taxon>Ancylistaceae</taxon>
        <taxon>Conidiobolus</taxon>
    </lineage>
</organism>
<dbReference type="Proteomes" id="UP000070444">
    <property type="component" value="Unassembled WGS sequence"/>
</dbReference>
<dbReference type="EMBL" id="KQ964512">
    <property type="protein sequence ID" value="KXN70093.1"/>
    <property type="molecule type" value="Genomic_DNA"/>
</dbReference>
<gene>
    <name evidence="1" type="ORF">CONCODRAFT_7327</name>
</gene>
<protein>
    <submittedName>
        <fullName evidence="1">Uncharacterized protein</fullName>
    </submittedName>
</protein>
<evidence type="ECO:0000313" key="1">
    <source>
        <dbReference type="EMBL" id="KXN70093.1"/>
    </source>
</evidence>
<dbReference type="AlphaFoldDB" id="A0A137P514"/>
<keyword evidence="2" id="KW-1185">Reference proteome</keyword>
<sequence length="284" mass="32193">MVVSVRYFDANEVSNITNQDVYDTIINNNLLLLTSYYLYRPENSLNLVDDGVIDVDDMDTNMVVMRVTGCSQLKLVRIDYDEELEVQASPCRLRITDINDECIFTGETYDFDTTQIICLLLKVNDIEKYPSIESTKIRYVNMDSADNFIHSITNLNNDKIEDFELETCLGTENRDDEDYPKECLCSINAFNINRLCPCKDQRGSVTSKGASLANPPLCKAPASLARLAHCGWIFKTFRRKNLGLSKDGTGLTTFEAAMKFCISSKITKLGKTRDKISMTRISKK</sequence>
<name>A0A137P514_CONC2</name>